<dbReference type="RefSeq" id="WP_344835729.1">
    <property type="nucleotide sequence ID" value="NZ_BAAAUV010000023.1"/>
</dbReference>
<evidence type="ECO:0000313" key="3">
    <source>
        <dbReference type="Proteomes" id="UP001501237"/>
    </source>
</evidence>
<feature type="chain" id="PRO_5046688627" evidence="1">
    <location>
        <begin position="21"/>
        <end position="43"/>
    </location>
</feature>
<organism evidence="2 3">
    <name type="scientific">Actinocorallia longicatena</name>
    <dbReference type="NCBI Taxonomy" id="111803"/>
    <lineage>
        <taxon>Bacteria</taxon>
        <taxon>Bacillati</taxon>
        <taxon>Actinomycetota</taxon>
        <taxon>Actinomycetes</taxon>
        <taxon>Streptosporangiales</taxon>
        <taxon>Thermomonosporaceae</taxon>
        <taxon>Actinocorallia</taxon>
    </lineage>
</organism>
<evidence type="ECO:0000313" key="2">
    <source>
        <dbReference type="EMBL" id="GAA3232351.1"/>
    </source>
</evidence>
<sequence length="43" mass="4460">MRIMIAIIAGVLLATGSSVAIVNAATAKPDPKAGRELYNYGKN</sequence>
<proteinExistence type="predicted"/>
<dbReference type="EMBL" id="BAAAUV010000023">
    <property type="protein sequence ID" value="GAA3232351.1"/>
    <property type="molecule type" value="Genomic_DNA"/>
</dbReference>
<evidence type="ECO:0000256" key="1">
    <source>
        <dbReference type="SAM" id="SignalP"/>
    </source>
</evidence>
<name>A0ABP6QI10_9ACTN</name>
<accession>A0ABP6QI10</accession>
<keyword evidence="1" id="KW-0732">Signal</keyword>
<gene>
    <name evidence="2" type="ORF">GCM10010468_64060</name>
</gene>
<keyword evidence="3" id="KW-1185">Reference proteome</keyword>
<feature type="signal peptide" evidence="1">
    <location>
        <begin position="1"/>
        <end position="20"/>
    </location>
</feature>
<dbReference type="Proteomes" id="UP001501237">
    <property type="component" value="Unassembled WGS sequence"/>
</dbReference>
<reference evidence="3" key="1">
    <citation type="journal article" date="2019" name="Int. J. Syst. Evol. Microbiol.">
        <title>The Global Catalogue of Microorganisms (GCM) 10K type strain sequencing project: providing services to taxonomists for standard genome sequencing and annotation.</title>
        <authorList>
            <consortium name="The Broad Institute Genomics Platform"/>
            <consortium name="The Broad Institute Genome Sequencing Center for Infectious Disease"/>
            <person name="Wu L."/>
            <person name="Ma J."/>
        </authorList>
    </citation>
    <scope>NUCLEOTIDE SEQUENCE [LARGE SCALE GENOMIC DNA]</scope>
    <source>
        <strain evidence="3">JCM 9377</strain>
    </source>
</reference>
<protein>
    <submittedName>
        <fullName evidence="2">Uncharacterized protein</fullName>
    </submittedName>
</protein>
<comment type="caution">
    <text evidence="2">The sequence shown here is derived from an EMBL/GenBank/DDBJ whole genome shotgun (WGS) entry which is preliminary data.</text>
</comment>